<dbReference type="SUPFAM" id="SSF50993">
    <property type="entry name" value="Peptidase/esterase 'gauge' domain"/>
    <property type="match status" value="1"/>
</dbReference>
<keyword evidence="2" id="KW-0645">Protease</keyword>
<dbReference type="Pfam" id="PF00326">
    <property type="entry name" value="Peptidase_S9"/>
    <property type="match status" value="1"/>
</dbReference>
<comment type="similarity">
    <text evidence="1">Belongs to the peptidase S9A family.</text>
</comment>
<dbReference type="Proteomes" id="UP000613743">
    <property type="component" value="Unassembled WGS sequence"/>
</dbReference>
<keyword evidence="3" id="KW-0378">Hydrolase</keyword>
<dbReference type="InterPro" id="IPR002470">
    <property type="entry name" value="Peptidase_S9A"/>
</dbReference>
<protein>
    <submittedName>
        <fullName evidence="7">Oligopeptidase B</fullName>
    </submittedName>
</protein>
<gene>
    <name evidence="7" type="primary">ptrB</name>
    <name evidence="7" type="ORF">GCM10009332_28690</name>
</gene>
<dbReference type="FunFam" id="3.40.50.1820:FF:000005">
    <property type="entry name" value="Prolyl endopeptidase"/>
    <property type="match status" value="1"/>
</dbReference>
<dbReference type="InterPro" id="IPR001375">
    <property type="entry name" value="Peptidase_S9_cat"/>
</dbReference>
<feature type="domain" description="Peptidase S9 prolyl oligopeptidase catalytic" evidence="5">
    <location>
        <begin position="471"/>
        <end position="686"/>
    </location>
</feature>
<dbReference type="PANTHER" id="PTHR11757:SF19">
    <property type="entry name" value="PROLYL ENDOPEPTIDASE-LIKE"/>
    <property type="match status" value="1"/>
</dbReference>
<reference evidence="7" key="2">
    <citation type="submission" date="2020-09" db="EMBL/GenBank/DDBJ databases">
        <authorList>
            <person name="Sun Q."/>
            <person name="Ohkuma M."/>
        </authorList>
    </citation>
    <scope>NUCLEOTIDE SEQUENCE</scope>
    <source>
        <strain evidence="7">JCM 30804</strain>
    </source>
</reference>
<organism evidence="7 8">
    <name type="scientific">Shewanella gelidii</name>
    <dbReference type="NCBI Taxonomy" id="1642821"/>
    <lineage>
        <taxon>Bacteria</taxon>
        <taxon>Pseudomonadati</taxon>
        <taxon>Pseudomonadota</taxon>
        <taxon>Gammaproteobacteria</taxon>
        <taxon>Alteromonadales</taxon>
        <taxon>Shewanellaceae</taxon>
        <taxon>Shewanella</taxon>
    </lineage>
</organism>
<keyword evidence="8" id="KW-1185">Reference proteome</keyword>
<evidence type="ECO:0000259" key="5">
    <source>
        <dbReference type="Pfam" id="PF00326"/>
    </source>
</evidence>
<keyword evidence="4" id="KW-0720">Serine protease</keyword>
<comment type="caution">
    <text evidence="7">The sequence shown here is derived from an EMBL/GenBank/DDBJ whole genome shotgun (WGS) entry which is preliminary data.</text>
</comment>
<dbReference type="Gene3D" id="2.130.10.120">
    <property type="entry name" value="Prolyl oligopeptidase, N-terminal domain"/>
    <property type="match status" value="1"/>
</dbReference>
<evidence type="ECO:0000256" key="2">
    <source>
        <dbReference type="ARBA" id="ARBA00022670"/>
    </source>
</evidence>
<evidence type="ECO:0000313" key="7">
    <source>
        <dbReference type="EMBL" id="GGI89562.1"/>
    </source>
</evidence>
<name>A0A917JY17_9GAMM</name>
<sequence length="692" mass="78852">MSQKNIQPPVARKTPHHMLLHGVSRTDDYYWMRDDERQNPEVIAHLQAENAYTESEFAPRSNLQQVLFDELTSRLQKDESSVPYQWQQHWYGSKYIADAEYPLLVRSATYDGPSQCMLDTNLRAADQEFYSLAGAAVSPDETLLVFAEDTIGRRIYRAHVKDLQSNTLLSDRLEGLDSAPVWANDNLHLFYIAKDEQTLLGNRVYRHRLGSPQSADVLVYQELDESFYLSLGKTLDGSHLVLTQESTVTSEVSLLDANQPLTQFISVLAREVGHEYSVYKLGEQLYILTNWQANNFRLMQVPLALSADKQNWQEVIAHEPTTRIEDVLLLQHHLIIQNRHNGHPSIDVHPLNGQASYSLEFDDAAYVVGIDVNAQQTSQRLRIYYSSMTTPETIYEYDLNHANHRVLLKQQVVVGDFNHERYQSERLLITARDGVQVPVSLVYRRDYSNQMSLNPLYVYGYGAYGYTIEPDFSSSVLSLLDRGFIYAIAHVRGGEMLGRDWYDAGRLLNKQHTFNDFVDVTKGLVALGYGHQDKVVAAGGSAGGLLMGAVINQAPDLYHAVAAHVPFVDIVTTMLDESIPLTTNEYDEWGNPNDKQYFDYMLSYSPYDQVKAQDYPHLLVTTGFHDSQVQYFEPAKWVAKLREYKTDNHQLLFHIDMDAGHGGKSGRYQQYQDTAREYAFFIDLLGLNPCGV</sequence>
<dbReference type="GO" id="GO:0004252">
    <property type="term" value="F:serine-type endopeptidase activity"/>
    <property type="evidence" value="ECO:0007669"/>
    <property type="project" value="InterPro"/>
</dbReference>
<dbReference type="RefSeq" id="WP_188922173.1">
    <property type="nucleotide sequence ID" value="NZ_BMPZ01000010.1"/>
</dbReference>
<evidence type="ECO:0000313" key="8">
    <source>
        <dbReference type="Proteomes" id="UP000613743"/>
    </source>
</evidence>
<evidence type="ECO:0000256" key="3">
    <source>
        <dbReference type="ARBA" id="ARBA00022801"/>
    </source>
</evidence>
<proteinExistence type="inferred from homology"/>
<evidence type="ECO:0000259" key="6">
    <source>
        <dbReference type="Pfam" id="PF02897"/>
    </source>
</evidence>
<dbReference type="Gene3D" id="3.40.50.1820">
    <property type="entry name" value="alpha/beta hydrolase"/>
    <property type="match status" value="1"/>
</dbReference>
<dbReference type="Pfam" id="PF02897">
    <property type="entry name" value="Peptidase_S9_N"/>
    <property type="match status" value="1"/>
</dbReference>
<feature type="domain" description="Peptidase S9A N-terminal" evidence="6">
    <location>
        <begin position="8"/>
        <end position="407"/>
    </location>
</feature>
<dbReference type="InterPro" id="IPR023302">
    <property type="entry name" value="Pept_S9A_N"/>
</dbReference>
<dbReference type="AlphaFoldDB" id="A0A917JY17"/>
<dbReference type="EMBL" id="BMPZ01000010">
    <property type="protein sequence ID" value="GGI89562.1"/>
    <property type="molecule type" value="Genomic_DNA"/>
</dbReference>
<reference evidence="7" key="1">
    <citation type="journal article" date="2014" name="Int. J. Syst. Evol. Microbiol.">
        <title>Complete genome sequence of Corynebacterium casei LMG S-19264T (=DSM 44701T), isolated from a smear-ripened cheese.</title>
        <authorList>
            <consortium name="US DOE Joint Genome Institute (JGI-PGF)"/>
            <person name="Walter F."/>
            <person name="Albersmeier A."/>
            <person name="Kalinowski J."/>
            <person name="Ruckert C."/>
        </authorList>
    </citation>
    <scope>NUCLEOTIDE SEQUENCE</scope>
    <source>
        <strain evidence="7">JCM 30804</strain>
    </source>
</reference>
<dbReference type="GO" id="GO:0006508">
    <property type="term" value="P:proteolysis"/>
    <property type="evidence" value="ECO:0007669"/>
    <property type="project" value="UniProtKB-KW"/>
</dbReference>
<dbReference type="InterPro" id="IPR029058">
    <property type="entry name" value="AB_hydrolase_fold"/>
</dbReference>
<dbReference type="PANTHER" id="PTHR11757">
    <property type="entry name" value="PROTEASE FAMILY S9A OLIGOPEPTIDASE"/>
    <property type="match status" value="1"/>
</dbReference>
<accession>A0A917JY17</accession>
<dbReference type="SUPFAM" id="SSF53474">
    <property type="entry name" value="alpha/beta-Hydrolases"/>
    <property type="match status" value="1"/>
</dbReference>
<evidence type="ECO:0000256" key="1">
    <source>
        <dbReference type="ARBA" id="ARBA00005228"/>
    </source>
</evidence>
<dbReference type="InterPro" id="IPR051543">
    <property type="entry name" value="Serine_Peptidase_S9A"/>
</dbReference>
<evidence type="ECO:0000256" key="4">
    <source>
        <dbReference type="ARBA" id="ARBA00022825"/>
    </source>
</evidence>
<dbReference type="PRINTS" id="PR00862">
    <property type="entry name" value="PROLIGOPTASE"/>
</dbReference>